<accession>A0A177DKG6</accession>
<dbReference type="InterPro" id="IPR056693">
    <property type="entry name" value="DUF7791"/>
</dbReference>
<dbReference type="Gene3D" id="3.40.50.300">
    <property type="entry name" value="P-loop containing nucleotide triphosphate hydrolases"/>
    <property type="match status" value="1"/>
</dbReference>
<name>A0A177DKG6_ALTAL</name>
<dbReference type="Pfam" id="PF25053">
    <property type="entry name" value="DUF7791"/>
    <property type="match status" value="1"/>
</dbReference>
<dbReference type="EMBL" id="KV441481">
    <property type="protein sequence ID" value="OAG19532.1"/>
    <property type="molecule type" value="Genomic_DNA"/>
</dbReference>
<dbReference type="VEuPathDB" id="FungiDB:CC77DRAFT_1062668"/>
<proteinExistence type="predicted"/>
<dbReference type="KEGG" id="aalt:CC77DRAFT_1062668"/>
<feature type="domain" description="Nephrocystin 3-like N-terminal" evidence="2">
    <location>
        <begin position="266"/>
        <end position="434"/>
    </location>
</feature>
<dbReference type="InterPro" id="IPR027417">
    <property type="entry name" value="P-loop_NTPase"/>
</dbReference>
<evidence type="ECO:0000313" key="5">
    <source>
        <dbReference type="Proteomes" id="UP000077248"/>
    </source>
</evidence>
<dbReference type="Proteomes" id="UP000077248">
    <property type="component" value="Unassembled WGS sequence"/>
</dbReference>
<evidence type="ECO:0000256" key="1">
    <source>
        <dbReference type="ARBA" id="ARBA00022737"/>
    </source>
</evidence>
<dbReference type="OMA" id="NHWTHAR"/>
<evidence type="ECO:0000259" key="3">
    <source>
        <dbReference type="Pfam" id="PF25053"/>
    </source>
</evidence>
<dbReference type="AlphaFoldDB" id="A0A177DKG6"/>
<dbReference type="GeneID" id="29114146"/>
<sequence length="939" mass="108005">MAEALAIVGLASNIISFVDFGFKVASEARNVRDSLHGTTAEVRELELIVDEVSRYNKLITQQKDGGRRLTNDEERILEMAGQCERVANDLRKAIKKLHMRKGRSKTLESSRVVFQGWWKQKDHIAVLLRRLDSLDQRLRRHIENVIRSEHHSAISAELDSIKRAQQSLNINYDAKMDLLRDEILDIVHQTGAQQADTYQIDPREIDAQEITLRIAQLSSLKTKFEVLPKEHQACIQQNKVIRSLYFPVIRRRWSQIPHADEASNAWVFDDTLTPFNDWLGSKKDSDGLFCITGRAGSGKSTLQKFIAEDRRTTETLEEWARPAQLCTASYYFWNQGYEMQKSQVGIFQSLLYQILKAIPRLIPIVCQERPEHEIWETDELKAVFERIAAQTDLEVRFCFFVDGLDEYNGAEEDIVEVLKFLSASKAIKICASTRPRSVFEKFFSDTSRTFDIANFTKMDMGRHVRLRLYENANFRRLETTEFACEDLMKRVAELAQGVWLWVFLITRDLEHAINRDEGVTTLWKIVNQFPSDLEAYFERIIQSVRPQYLEEMSQIFLITVDELQPLPLYAFSLLEKQRLDDSFAVKAPIQPIFEENLLGQYPRWKSLIQNRCSDLLVVNDELHPLFLSHPVDFLHRTVRDFLQDNYHQQLRDNLKNEFSATATLCKICLVLLKSLPIMDFKSPKSINQVIGLTDELLYYAYETERLDQSSDVPLVDVLDEVDRTNSHHASGIRNHWTHARDSVPARGLDVYREGDSCNFLALAVQSRLVKYVREKLRAEPSKMQKHGRPLLDYALRPRRSTPVSMPYHSKREDPSVNVEMIELLLENGADPNQAVHPNNSKTVWALFLLSMYESTNRATGTTKSSNIPPSLTEAWYQACELLIQHGAHKNCALVSKIPNLTRQAILEGAFGTARAEALEELLDEHARDVKTSTGSCAVM</sequence>
<dbReference type="SUPFAM" id="SSF52540">
    <property type="entry name" value="P-loop containing nucleoside triphosphate hydrolases"/>
    <property type="match status" value="1"/>
</dbReference>
<dbReference type="Gene3D" id="1.25.40.20">
    <property type="entry name" value="Ankyrin repeat-containing domain"/>
    <property type="match status" value="1"/>
</dbReference>
<gene>
    <name evidence="4" type="ORF">CC77DRAFT_1062668</name>
</gene>
<dbReference type="PANTHER" id="PTHR10039">
    <property type="entry name" value="AMELOGENIN"/>
    <property type="match status" value="1"/>
</dbReference>
<organism evidence="4 5">
    <name type="scientific">Alternaria alternata</name>
    <name type="common">Alternaria rot fungus</name>
    <name type="synonym">Torula alternata</name>
    <dbReference type="NCBI Taxonomy" id="5599"/>
    <lineage>
        <taxon>Eukaryota</taxon>
        <taxon>Fungi</taxon>
        <taxon>Dikarya</taxon>
        <taxon>Ascomycota</taxon>
        <taxon>Pezizomycotina</taxon>
        <taxon>Dothideomycetes</taxon>
        <taxon>Pleosporomycetidae</taxon>
        <taxon>Pleosporales</taxon>
        <taxon>Pleosporineae</taxon>
        <taxon>Pleosporaceae</taxon>
        <taxon>Alternaria</taxon>
        <taxon>Alternaria sect. Alternaria</taxon>
        <taxon>Alternaria alternata complex</taxon>
    </lineage>
</organism>
<dbReference type="InterPro" id="IPR036770">
    <property type="entry name" value="Ankyrin_rpt-contain_sf"/>
</dbReference>
<feature type="domain" description="DUF7791" evidence="3">
    <location>
        <begin position="543"/>
        <end position="676"/>
    </location>
</feature>
<evidence type="ECO:0000313" key="4">
    <source>
        <dbReference type="EMBL" id="OAG19532.1"/>
    </source>
</evidence>
<keyword evidence="5" id="KW-1185">Reference proteome</keyword>
<protein>
    <recommendedName>
        <fullName evidence="6">NACHT domain-containing protein</fullName>
    </recommendedName>
</protein>
<dbReference type="PANTHER" id="PTHR10039:SF5">
    <property type="entry name" value="NACHT DOMAIN-CONTAINING PROTEIN"/>
    <property type="match status" value="1"/>
</dbReference>
<evidence type="ECO:0000259" key="2">
    <source>
        <dbReference type="Pfam" id="PF24883"/>
    </source>
</evidence>
<reference evidence="4 5" key="1">
    <citation type="submission" date="2016-05" db="EMBL/GenBank/DDBJ databases">
        <title>Comparative analysis of secretome profiles of manganese(II)-oxidizing ascomycete fungi.</title>
        <authorList>
            <consortium name="DOE Joint Genome Institute"/>
            <person name="Zeiner C.A."/>
            <person name="Purvine S.O."/>
            <person name="Zink E.M."/>
            <person name="Wu S."/>
            <person name="Pasa-Tolic L."/>
            <person name="Chaput D.L."/>
            <person name="Haridas S."/>
            <person name="Grigoriev I.V."/>
            <person name="Santelli C.M."/>
            <person name="Hansel C.M."/>
        </authorList>
    </citation>
    <scope>NUCLEOTIDE SEQUENCE [LARGE SCALE GENOMIC DNA]</scope>
    <source>
        <strain evidence="4 5">SRC1lrK2f</strain>
    </source>
</reference>
<evidence type="ECO:0008006" key="6">
    <source>
        <dbReference type="Google" id="ProtNLM"/>
    </source>
</evidence>
<dbReference type="RefSeq" id="XP_018384953.1">
    <property type="nucleotide sequence ID" value="XM_018528552.1"/>
</dbReference>
<dbReference type="InterPro" id="IPR056884">
    <property type="entry name" value="NPHP3-like_N"/>
</dbReference>
<keyword evidence="1" id="KW-0677">Repeat</keyword>
<dbReference type="Pfam" id="PF24883">
    <property type="entry name" value="NPHP3_N"/>
    <property type="match status" value="1"/>
</dbReference>